<evidence type="ECO:0000313" key="3">
    <source>
        <dbReference type="Proteomes" id="UP000070076"/>
    </source>
</evidence>
<dbReference type="InterPro" id="IPR027434">
    <property type="entry name" value="Homing_endonucl"/>
</dbReference>
<dbReference type="GO" id="GO:0004519">
    <property type="term" value="F:endonuclease activity"/>
    <property type="evidence" value="ECO:0007669"/>
    <property type="project" value="InterPro"/>
</dbReference>
<dbReference type="PRINTS" id="PR00379">
    <property type="entry name" value="INTEIN"/>
</dbReference>
<dbReference type="InterPro" id="IPR004042">
    <property type="entry name" value="Intein_endonuc_central"/>
</dbReference>
<gene>
    <name evidence="2" type="ORF">AKJ48_03185</name>
</gene>
<protein>
    <recommendedName>
        <fullName evidence="1">DOD-type homing endonuclease domain-containing protein</fullName>
    </recommendedName>
</protein>
<dbReference type="AlphaFoldDB" id="A0A133VCY6"/>
<dbReference type="InterPro" id="IPR006142">
    <property type="entry name" value="INTEIN"/>
</dbReference>
<dbReference type="SUPFAM" id="SSF55608">
    <property type="entry name" value="Homing endonucleases"/>
    <property type="match status" value="1"/>
</dbReference>
<dbReference type="Pfam" id="PF14528">
    <property type="entry name" value="LAGLIDADG_3"/>
    <property type="match status" value="1"/>
</dbReference>
<name>A0A133VCY6_9EURY</name>
<comment type="caution">
    <text evidence="2">The sequence shown here is derived from an EMBL/GenBank/DDBJ whole genome shotgun (WGS) entry which is preliminary data.</text>
</comment>
<reference evidence="2 3" key="1">
    <citation type="journal article" date="2016" name="Sci. Rep.">
        <title>Metabolic traits of an uncultured archaeal lineage -MSBL1- from brine pools of the Red Sea.</title>
        <authorList>
            <person name="Mwirichia R."/>
            <person name="Alam I."/>
            <person name="Rashid M."/>
            <person name="Vinu M."/>
            <person name="Ba-Alawi W."/>
            <person name="Anthony Kamau A."/>
            <person name="Kamanda Ngugi D."/>
            <person name="Goker M."/>
            <person name="Klenk H.P."/>
            <person name="Bajic V."/>
            <person name="Stingl U."/>
        </authorList>
    </citation>
    <scope>NUCLEOTIDE SEQUENCE [LARGE SCALE GENOMIC DNA]</scope>
    <source>
        <strain evidence="2">SCGC-AAA261O19</strain>
    </source>
</reference>
<accession>A0A133VCY6</accession>
<dbReference type="Proteomes" id="UP000070076">
    <property type="component" value="Unassembled WGS sequence"/>
</dbReference>
<feature type="domain" description="DOD-type homing endonuclease" evidence="1">
    <location>
        <begin position="70"/>
        <end position="221"/>
    </location>
</feature>
<evidence type="ECO:0000313" key="2">
    <source>
        <dbReference type="EMBL" id="KXB04277.1"/>
    </source>
</evidence>
<dbReference type="EMBL" id="LHYB01000044">
    <property type="protein sequence ID" value="KXB04277.1"/>
    <property type="molecule type" value="Genomic_DNA"/>
</dbReference>
<sequence length="272" mass="31034">MNPILERVPALQNIRGEPIIAVTNGRKHNFRDIPTKHVKETFEKASYFYVARSPHKVRLPEYPEPKLLHLVGYHAGDGHLEDVEKTVQRRGRGHYEISYSDCCGEMLHKVLGPAFEKLFNISLRLSKRPREKTYIGRVESKVIHTFLNRVIGLPTGSTKPVVPKWIRRGNKDLTTHFLRGFFDAEGSIFSDSYDGTVRISTSSSSLTILKQIYLMLQKCGISFCKPYMKHKQQALEIKTGRSVTIQRFAKRIGFTHPAKAAKLENMLDSARA</sequence>
<dbReference type="PROSITE" id="PS50819">
    <property type="entry name" value="INTEIN_ENDONUCLEASE"/>
    <property type="match status" value="1"/>
</dbReference>
<evidence type="ECO:0000259" key="1">
    <source>
        <dbReference type="PROSITE" id="PS50819"/>
    </source>
</evidence>
<dbReference type="Gene3D" id="3.10.28.10">
    <property type="entry name" value="Homing endonucleases"/>
    <property type="match status" value="1"/>
</dbReference>
<dbReference type="InterPro" id="IPR004860">
    <property type="entry name" value="LAGLIDADG_dom"/>
</dbReference>
<organism evidence="2 3">
    <name type="scientific">candidate division MSBL1 archaeon SCGC-AAA261O19</name>
    <dbReference type="NCBI Taxonomy" id="1698277"/>
    <lineage>
        <taxon>Archaea</taxon>
        <taxon>Methanobacteriati</taxon>
        <taxon>Methanobacteriota</taxon>
        <taxon>candidate division MSBL1</taxon>
    </lineage>
</organism>
<proteinExistence type="predicted"/>
<keyword evidence="3" id="KW-1185">Reference proteome</keyword>
<dbReference type="GO" id="GO:0016539">
    <property type="term" value="P:intein-mediated protein splicing"/>
    <property type="evidence" value="ECO:0007669"/>
    <property type="project" value="InterPro"/>
</dbReference>